<reference evidence="4 5" key="1">
    <citation type="journal article" date="2011" name="Proc. Natl. Acad. Sci. U.S.A.">
        <title>Evolutionary erosion of yeast sex chromosomes by mating-type switching accidents.</title>
        <authorList>
            <person name="Gordon J.L."/>
            <person name="Armisen D."/>
            <person name="Proux-Wera E."/>
            <person name="Oheigeartaigh S.S."/>
            <person name="Byrne K.P."/>
            <person name="Wolfe K.H."/>
        </authorList>
    </citation>
    <scope>NUCLEOTIDE SEQUENCE [LARGE SCALE GENOMIC DNA]</scope>
    <source>
        <strain evidence="5">ATCC MYA-139 / BCRC 22969 / CBS 8797 / CCRC 22969 / KCTC 17520 / NBRC 10181 / NCYC 3082</strain>
    </source>
</reference>
<dbReference type="InterPro" id="IPR023614">
    <property type="entry name" value="Porin_dom_sf"/>
</dbReference>
<name>J7RQC7_HUIN7</name>
<keyword evidence="3" id="KW-0813">Transport</keyword>
<dbReference type="AlphaFoldDB" id="J7RQC7"/>
<dbReference type="GO" id="GO:0006915">
    <property type="term" value="P:apoptotic process"/>
    <property type="evidence" value="ECO:0007669"/>
    <property type="project" value="EnsemblFungi"/>
</dbReference>
<dbReference type="GO" id="GO:0008308">
    <property type="term" value="F:voltage-gated monoatomic anion channel activity"/>
    <property type="evidence" value="ECO:0007669"/>
    <property type="project" value="EnsemblFungi"/>
</dbReference>
<dbReference type="HOGENOM" id="CLU_044399_0_0_1"/>
<dbReference type="InterPro" id="IPR027246">
    <property type="entry name" value="Porin_Euk/Tom40"/>
</dbReference>
<proteinExistence type="inferred from homology"/>
<dbReference type="GO" id="GO:0048039">
    <property type="term" value="F:ubiquinone binding"/>
    <property type="evidence" value="ECO:0007669"/>
    <property type="project" value="EnsemblFungi"/>
</dbReference>
<dbReference type="GO" id="GO:0017128">
    <property type="term" value="F:phospholipid scramblase activity"/>
    <property type="evidence" value="ECO:0007669"/>
    <property type="project" value="EnsemblFungi"/>
</dbReference>
<keyword evidence="2" id="KW-0472">Membrane</keyword>
<evidence type="ECO:0000313" key="4">
    <source>
        <dbReference type="EMBL" id="CCK71968.1"/>
    </source>
</evidence>
<organism evidence="4 5">
    <name type="scientific">Huiozyma naganishii (strain ATCC MYA-139 / BCRC 22969 / CBS 8797 / KCTC 17520 / NBRC 10181 / NCYC 3082 / Yp74L-3)</name>
    <name type="common">Yeast</name>
    <name type="synonym">Kazachstania naganishii</name>
    <dbReference type="NCBI Taxonomy" id="1071383"/>
    <lineage>
        <taxon>Eukaryota</taxon>
        <taxon>Fungi</taxon>
        <taxon>Dikarya</taxon>
        <taxon>Ascomycota</taxon>
        <taxon>Saccharomycotina</taxon>
        <taxon>Saccharomycetes</taxon>
        <taxon>Saccharomycetales</taxon>
        <taxon>Saccharomycetaceae</taxon>
        <taxon>Huiozyma</taxon>
    </lineage>
</organism>
<dbReference type="KEGG" id="kng:KNAG_0I01830"/>
<comment type="similarity">
    <text evidence="1">Belongs to the eukaryotic mitochondrial porin family.</text>
</comment>
<dbReference type="GO" id="GO:0044289">
    <property type="term" value="C:mitochondrial inner-outer membrane contact site"/>
    <property type="evidence" value="ECO:0007669"/>
    <property type="project" value="EnsemblFungi"/>
</dbReference>
<keyword evidence="2" id="KW-0812">Transmembrane</keyword>
<dbReference type="eggNOG" id="KOG3126">
    <property type="taxonomic scope" value="Eukaryota"/>
</dbReference>
<accession>J7RQC7</accession>
<keyword evidence="3" id="KW-0626">Porin</keyword>
<keyword evidence="5" id="KW-1185">Reference proteome</keyword>
<gene>
    <name evidence="4" type="primary">KNAG0I01830</name>
    <name evidence="4" type="ordered locus">KNAG_0I01830</name>
</gene>
<dbReference type="GO" id="GO:0042307">
    <property type="term" value="P:positive regulation of protein import into nucleus"/>
    <property type="evidence" value="ECO:0007669"/>
    <property type="project" value="EnsemblFungi"/>
</dbReference>
<dbReference type="OMA" id="KPCCSHE"/>
<dbReference type="InterPro" id="IPR001925">
    <property type="entry name" value="Porin_Euk"/>
</dbReference>
<sequence length="288" mass="31409">MAQPFFSDIFKDSNDLLNKDFFHATPLQFDVKTIAKNGVNFNVKAKQNISNGPLAAVVESKFFDKTNGLVLTQGWANNNNVNTKLEVLDITPGLKTELNTTFDPNELLSGKGKNVSLNVSFAQPYFNARGLFNLLNGPPNFVGDMTVSHNGFVCGSEIGYDISKGAISRYALSLAYKSLDYSVGVAVNNKQVTSLLFNQVISKSLQVGSRATLDPKVNSNKVNLEFVTKYLPDDNSQVKAKISDLGTLSLSYKQLLRPGVTLGVGSSFDALKLNEPVHKIGWSLSFNI</sequence>
<dbReference type="Pfam" id="PF01459">
    <property type="entry name" value="Porin_3"/>
    <property type="match status" value="1"/>
</dbReference>
<dbReference type="GO" id="GO:0045454">
    <property type="term" value="P:cell redox homeostasis"/>
    <property type="evidence" value="ECO:0007669"/>
    <property type="project" value="EnsemblFungi"/>
</dbReference>
<dbReference type="GO" id="GO:0051027">
    <property type="term" value="P:DNA transport"/>
    <property type="evidence" value="ECO:0007669"/>
    <property type="project" value="EnsemblFungi"/>
</dbReference>
<evidence type="ECO:0000256" key="3">
    <source>
        <dbReference type="ARBA" id="ARBA00023114"/>
    </source>
</evidence>
<dbReference type="PANTHER" id="PTHR11743:SF70">
    <property type="entry name" value="GH26960P-RELATED"/>
    <property type="match status" value="1"/>
</dbReference>
<evidence type="ECO:0008006" key="6">
    <source>
        <dbReference type="Google" id="ProtNLM"/>
    </source>
</evidence>
<dbReference type="GeneID" id="34527711"/>
<reference evidence="5" key="2">
    <citation type="submission" date="2012-08" db="EMBL/GenBank/DDBJ databases">
        <title>Genome sequence of Kazachstania naganishii.</title>
        <authorList>
            <person name="Gordon J.L."/>
            <person name="Armisen D."/>
            <person name="Proux-Wera E."/>
            <person name="OhEigeartaigh S.S."/>
            <person name="Byrne K.P."/>
            <person name="Wolfe K.H."/>
        </authorList>
    </citation>
    <scope>NUCLEOTIDE SEQUENCE [LARGE SCALE GENOMIC DNA]</scope>
    <source>
        <strain evidence="5">ATCC MYA-139 / BCRC 22969 / CBS 8797 / CCRC 22969 / KCTC 17520 / NBRC 10181 / NCYC 3082</strain>
    </source>
</reference>
<dbReference type="GO" id="GO:0005741">
    <property type="term" value="C:mitochondrial outer membrane"/>
    <property type="evidence" value="ECO:0007669"/>
    <property type="project" value="EnsemblFungi"/>
</dbReference>
<dbReference type="RefSeq" id="XP_022466213.1">
    <property type="nucleotide sequence ID" value="XM_022609859.1"/>
</dbReference>
<evidence type="ECO:0000256" key="2">
    <source>
        <dbReference type="ARBA" id="ARBA00022452"/>
    </source>
</evidence>
<dbReference type="Proteomes" id="UP000006310">
    <property type="component" value="Chromosome 9"/>
</dbReference>
<evidence type="ECO:0000256" key="1">
    <source>
        <dbReference type="ARBA" id="ARBA00007780"/>
    </source>
</evidence>
<dbReference type="PANTHER" id="PTHR11743">
    <property type="entry name" value="VOLTAGE-DEPENDENT ANION-SELECTIVE CHANNEL"/>
    <property type="match status" value="1"/>
</dbReference>
<dbReference type="OrthoDB" id="7827681at2759"/>
<keyword evidence="2" id="KW-1134">Transmembrane beta strand</keyword>
<dbReference type="GO" id="GO:0046930">
    <property type="term" value="C:pore complex"/>
    <property type="evidence" value="ECO:0007669"/>
    <property type="project" value="UniProtKB-KW"/>
</dbReference>
<dbReference type="Gene3D" id="2.40.160.10">
    <property type="entry name" value="Porin"/>
    <property type="match status" value="1"/>
</dbReference>
<evidence type="ECO:0000313" key="5">
    <source>
        <dbReference type="Proteomes" id="UP000006310"/>
    </source>
</evidence>
<keyword evidence="3" id="KW-0406">Ion transport</keyword>
<protein>
    <recommendedName>
        <fullName evidence="6">Mitochondrial outer membrane protein porin</fullName>
    </recommendedName>
</protein>
<dbReference type="GO" id="GO:0007005">
    <property type="term" value="P:mitochondrion organization"/>
    <property type="evidence" value="ECO:0007669"/>
    <property type="project" value="EnsemblFungi"/>
</dbReference>
<dbReference type="STRING" id="1071383.J7RQC7"/>
<dbReference type="EMBL" id="HE978322">
    <property type="protein sequence ID" value="CCK71968.1"/>
    <property type="molecule type" value="Genomic_DNA"/>
</dbReference>
<dbReference type="PROSITE" id="PS00558">
    <property type="entry name" value="EUKARYOTIC_PORIN"/>
    <property type="match status" value="1"/>
</dbReference>
<dbReference type="CDD" id="cd07306">
    <property type="entry name" value="Porin3_VDAC"/>
    <property type="match status" value="1"/>
</dbReference>
<dbReference type="PRINTS" id="PR00185">
    <property type="entry name" value="EUKARYTPORIN"/>
</dbReference>
<dbReference type="GO" id="GO:0015288">
    <property type="term" value="F:porin activity"/>
    <property type="evidence" value="ECO:0007669"/>
    <property type="project" value="UniProtKB-KW"/>
</dbReference>